<dbReference type="SMART" id="SM00421">
    <property type="entry name" value="HTH_LUXR"/>
    <property type="match status" value="1"/>
</dbReference>
<dbReference type="RefSeq" id="WP_045230536.1">
    <property type="nucleotide sequence ID" value="NZ_BBJU01000014.1"/>
</dbReference>
<name>A0A081CWE8_9HYPH</name>
<dbReference type="SUPFAM" id="SSF75516">
    <property type="entry name" value="Pheromone-binding domain of LuxR-like quorum-sensing transcription factors"/>
    <property type="match status" value="1"/>
</dbReference>
<dbReference type="Gene3D" id="3.30.450.80">
    <property type="entry name" value="Transcription factor LuxR-like, autoinducer-binding domain"/>
    <property type="match status" value="1"/>
</dbReference>
<dbReference type="GO" id="GO:0003677">
    <property type="term" value="F:DNA binding"/>
    <property type="evidence" value="ECO:0007669"/>
    <property type="project" value="InterPro"/>
</dbReference>
<dbReference type="InterPro" id="IPR016032">
    <property type="entry name" value="Sig_transdc_resp-reg_C-effctor"/>
</dbReference>
<dbReference type="GO" id="GO:0006355">
    <property type="term" value="P:regulation of DNA-templated transcription"/>
    <property type="evidence" value="ECO:0007669"/>
    <property type="project" value="InterPro"/>
</dbReference>
<accession>A0A081CWE8</accession>
<proteinExistence type="predicted"/>
<sequence>MEEVGCVLAEIQQLFDFRCYYVLDTSRLEEKEPISFLFPSNIAASLFYELDECLAYYASIFIQSPGSLGPELWDMAEIESHDCITPDAAAVFRGARMVRGATFPALGISGAPRLIGFAGDRPHLDVDDIERLNVLMFHAHARLTILVGNGVQKRQPLSMLEKQVMSLAMEGHSFESIGTTMALTSRTINYLVEAICRKMEVETIEHAVAVTLRRRMIP</sequence>
<dbReference type="InterPro" id="IPR036388">
    <property type="entry name" value="WH-like_DNA-bd_sf"/>
</dbReference>
<dbReference type="InterPro" id="IPR036693">
    <property type="entry name" value="TF_LuxR_autoind-bd_dom_sf"/>
</dbReference>
<dbReference type="AlphaFoldDB" id="A0A081CWE8"/>
<evidence type="ECO:0000313" key="2">
    <source>
        <dbReference type="EMBL" id="GAK70994.1"/>
    </source>
</evidence>
<comment type="caution">
    <text evidence="2">The sequence shown here is derived from an EMBL/GenBank/DDBJ whole genome shotgun (WGS) entry which is preliminary data.</text>
</comment>
<protein>
    <submittedName>
        <fullName evidence="2">Putative LuxR family transcriptional regulator</fullName>
    </submittedName>
</protein>
<dbReference type="SUPFAM" id="SSF46894">
    <property type="entry name" value="C-terminal effector domain of the bipartite response regulators"/>
    <property type="match status" value="1"/>
</dbReference>
<evidence type="ECO:0000313" key="3">
    <source>
        <dbReference type="Proteomes" id="UP000028701"/>
    </source>
</evidence>
<dbReference type="Pfam" id="PF00196">
    <property type="entry name" value="GerE"/>
    <property type="match status" value="1"/>
</dbReference>
<dbReference type="Proteomes" id="UP000028701">
    <property type="component" value="Unassembled WGS sequence"/>
</dbReference>
<feature type="domain" description="HTH luxR-type" evidence="1">
    <location>
        <begin position="154"/>
        <end position="211"/>
    </location>
</feature>
<dbReference type="EMBL" id="BBJU01000014">
    <property type="protein sequence ID" value="GAK70994.1"/>
    <property type="molecule type" value="Genomic_DNA"/>
</dbReference>
<dbReference type="InterPro" id="IPR000792">
    <property type="entry name" value="Tscrpt_reg_LuxR_C"/>
</dbReference>
<gene>
    <name evidence="2" type="ORF">RRU01S_14_02170</name>
</gene>
<reference evidence="2 3" key="1">
    <citation type="submission" date="2014-08" db="EMBL/GenBank/DDBJ databases">
        <title>Whole genome shotgun sequence of Rhizobium rubi NBRC 13261.</title>
        <authorList>
            <person name="Katano-Makiyama Y."/>
            <person name="Hosoyama A."/>
            <person name="Hashimoto M."/>
            <person name="Hosoyama Y."/>
            <person name="Noguchi M."/>
            <person name="Tsuchikane K."/>
            <person name="Uohara A."/>
            <person name="Ohji S."/>
            <person name="Ichikawa N."/>
            <person name="Kimura A."/>
            <person name="Yamazoe A."/>
            <person name="Fujita N."/>
        </authorList>
    </citation>
    <scope>NUCLEOTIDE SEQUENCE [LARGE SCALE GENOMIC DNA]</scope>
    <source>
        <strain evidence="2 3">NBRC 13261</strain>
    </source>
</reference>
<dbReference type="Gene3D" id="1.10.10.10">
    <property type="entry name" value="Winged helix-like DNA-binding domain superfamily/Winged helix DNA-binding domain"/>
    <property type="match status" value="1"/>
</dbReference>
<evidence type="ECO:0000259" key="1">
    <source>
        <dbReference type="SMART" id="SM00421"/>
    </source>
</evidence>
<organism evidence="2 3">
    <name type="scientific">Agrobacterium rubi TR3 = NBRC 13261</name>
    <dbReference type="NCBI Taxonomy" id="1368415"/>
    <lineage>
        <taxon>Bacteria</taxon>
        <taxon>Pseudomonadati</taxon>
        <taxon>Pseudomonadota</taxon>
        <taxon>Alphaproteobacteria</taxon>
        <taxon>Hyphomicrobiales</taxon>
        <taxon>Rhizobiaceae</taxon>
        <taxon>Rhizobium/Agrobacterium group</taxon>
        <taxon>Agrobacterium</taxon>
    </lineage>
</organism>
<dbReference type="OrthoDB" id="8305324at2"/>